<organism evidence="1 2">
    <name type="scientific">Eumeta variegata</name>
    <name type="common">Bagworm moth</name>
    <name type="synonym">Eumeta japonica</name>
    <dbReference type="NCBI Taxonomy" id="151549"/>
    <lineage>
        <taxon>Eukaryota</taxon>
        <taxon>Metazoa</taxon>
        <taxon>Ecdysozoa</taxon>
        <taxon>Arthropoda</taxon>
        <taxon>Hexapoda</taxon>
        <taxon>Insecta</taxon>
        <taxon>Pterygota</taxon>
        <taxon>Neoptera</taxon>
        <taxon>Endopterygota</taxon>
        <taxon>Lepidoptera</taxon>
        <taxon>Glossata</taxon>
        <taxon>Ditrysia</taxon>
        <taxon>Tineoidea</taxon>
        <taxon>Psychidae</taxon>
        <taxon>Oiketicinae</taxon>
        <taxon>Eumeta</taxon>
    </lineage>
</organism>
<name>A0A4C1W3L6_EUMVA</name>
<keyword evidence="2" id="KW-1185">Reference proteome</keyword>
<sequence length="154" mass="18459">MLYLYNYIIHYECEHGLTTWLLSTYREAIRRPPVMFCSGRININASYPAGRRRGGDNFTVDRLFRLRYGDLRRDVSFRVRFRKQILYHNKDIILMRNATEPKAATESRLQNSLPPGRHTLNCFRCFLSRFCFRYRSKSVGRCIIYERTARETTE</sequence>
<gene>
    <name evidence="1" type="ORF">EVAR_26551_1</name>
</gene>
<evidence type="ECO:0000313" key="2">
    <source>
        <dbReference type="Proteomes" id="UP000299102"/>
    </source>
</evidence>
<dbReference type="AlphaFoldDB" id="A0A4C1W3L6"/>
<evidence type="ECO:0000313" key="1">
    <source>
        <dbReference type="EMBL" id="GBP46106.1"/>
    </source>
</evidence>
<comment type="caution">
    <text evidence="1">The sequence shown here is derived from an EMBL/GenBank/DDBJ whole genome shotgun (WGS) entry which is preliminary data.</text>
</comment>
<proteinExistence type="predicted"/>
<reference evidence="1 2" key="1">
    <citation type="journal article" date="2019" name="Commun. Biol.">
        <title>The bagworm genome reveals a unique fibroin gene that provides high tensile strength.</title>
        <authorList>
            <person name="Kono N."/>
            <person name="Nakamura H."/>
            <person name="Ohtoshi R."/>
            <person name="Tomita M."/>
            <person name="Numata K."/>
            <person name="Arakawa K."/>
        </authorList>
    </citation>
    <scope>NUCLEOTIDE SEQUENCE [LARGE SCALE GENOMIC DNA]</scope>
</reference>
<dbReference type="Proteomes" id="UP000299102">
    <property type="component" value="Unassembled WGS sequence"/>
</dbReference>
<dbReference type="EMBL" id="BGZK01000477">
    <property type="protein sequence ID" value="GBP46106.1"/>
    <property type="molecule type" value="Genomic_DNA"/>
</dbReference>
<protein>
    <submittedName>
        <fullName evidence="1">Uncharacterized protein</fullName>
    </submittedName>
</protein>
<accession>A0A4C1W3L6</accession>